<gene>
    <name evidence="2" type="ORF">CLSPO_c34910</name>
</gene>
<dbReference type="Proteomes" id="UP000033052">
    <property type="component" value="Chromosome"/>
</dbReference>
<dbReference type="PROSITE" id="PS51186">
    <property type="entry name" value="GNAT"/>
    <property type="match status" value="1"/>
</dbReference>
<dbReference type="AlphaFoldDB" id="A0A7U4JRZ1"/>
<dbReference type="Pfam" id="PF13673">
    <property type="entry name" value="Acetyltransf_10"/>
    <property type="match status" value="1"/>
</dbReference>
<evidence type="ECO:0000313" key="2">
    <source>
        <dbReference type="EMBL" id="AKC64181.1"/>
    </source>
</evidence>
<organism evidence="2 3">
    <name type="scientific">Clostridium sporogenes</name>
    <dbReference type="NCBI Taxonomy" id="1509"/>
    <lineage>
        <taxon>Bacteria</taxon>
        <taxon>Bacillati</taxon>
        <taxon>Bacillota</taxon>
        <taxon>Clostridia</taxon>
        <taxon>Eubacteriales</taxon>
        <taxon>Clostridiaceae</taxon>
        <taxon>Clostridium</taxon>
    </lineage>
</organism>
<dbReference type="PANTHER" id="PTHR43617">
    <property type="entry name" value="L-AMINO ACID N-ACETYLTRANSFERASE"/>
    <property type="match status" value="1"/>
</dbReference>
<dbReference type="InterPro" id="IPR016181">
    <property type="entry name" value="Acyl_CoA_acyltransferase"/>
</dbReference>
<dbReference type="InterPro" id="IPR050276">
    <property type="entry name" value="MshD_Acetyltransferase"/>
</dbReference>
<dbReference type="Gene3D" id="3.40.630.30">
    <property type="match status" value="1"/>
</dbReference>
<protein>
    <submittedName>
        <fullName evidence="2">Acetyltransferase</fullName>
    </submittedName>
</protein>
<dbReference type="KEGG" id="cld:CLSPO_c34910"/>
<dbReference type="GO" id="GO:0016747">
    <property type="term" value="F:acyltransferase activity, transferring groups other than amino-acyl groups"/>
    <property type="evidence" value="ECO:0007669"/>
    <property type="project" value="InterPro"/>
</dbReference>
<evidence type="ECO:0000313" key="3">
    <source>
        <dbReference type="Proteomes" id="UP000033052"/>
    </source>
</evidence>
<evidence type="ECO:0000259" key="1">
    <source>
        <dbReference type="PROSITE" id="PS51186"/>
    </source>
</evidence>
<name>A0A7U4JRZ1_CLOSG</name>
<dbReference type="InterPro" id="IPR000182">
    <property type="entry name" value="GNAT_dom"/>
</dbReference>
<dbReference type="SUPFAM" id="SSF55729">
    <property type="entry name" value="Acyl-CoA N-acyltransferases (Nat)"/>
    <property type="match status" value="1"/>
</dbReference>
<keyword evidence="2" id="KW-0808">Transferase</keyword>
<reference evidence="2 3" key="1">
    <citation type="journal article" date="2015" name="PLoS ONE">
        <title>A universal mariner transposon system for forward genetic studies in the genus clostridium.</title>
        <authorList>
            <person name="Zhang Y."/>
            <person name="Grosse-Honebrink A."/>
            <person name="Minton N.P."/>
        </authorList>
    </citation>
    <scope>NUCLEOTIDE SEQUENCE [LARGE SCALE GENOMIC DNA]</scope>
    <source>
        <strain evidence="2 3">NCIMB 10696</strain>
    </source>
</reference>
<dbReference type="EMBL" id="CP009225">
    <property type="protein sequence ID" value="AKC64181.1"/>
    <property type="molecule type" value="Genomic_DNA"/>
</dbReference>
<sequence>MAGKIKGYGNIDNRTPEFAISLLKEYRSQGIGTALMKKMIKYLKEKGYSQTSLGVDKDNYAVKMYKNVGFKIIEEREHDYLMILKLD</sequence>
<dbReference type="CDD" id="cd04301">
    <property type="entry name" value="NAT_SF"/>
    <property type="match status" value="1"/>
</dbReference>
<proteinExistence type="predicted"/>
<feature type="domain" description="N-acetyltransferase" evidence="1">
    <location>
        <begin position="1"/>
        <end position="87"/>
    </location>
</feature>
<accession>A0A7U4JRZ1</accession>